<dbReference type="SUPFAM" id="SSF56672">
    <property type="entry name" value="DNA/RNA polymerases"/>
    <property type="match status" value="1"/>
</dbReference>
<evidence type="ECO:0000259" key="1">
    <source>
        <dbReference type="PROSITE" id="PS50878"/>
    </source>
</evidence>
<dbReference type="Ensembl" id="ENSLBET00000027866.1">
    <property type="protein sequence ID" value="ENSLBEP00000026569.1"/>
    <property type="gene ID" value="ENSLBEG00000020214.1"/>
</dbReference>
<dbReference type="AlphaFoldDB" id="A0A3Q3G4N3"/>
<dbReference type="InterPro" id="IPR043502">
    <property type="entry name" value="DNA/RNA_pol_sf"/>
</dbReference>
<dbReference type="STRING" id="56723.ENSLBEP00000026569"/>
<dbReference type="InterPro" id="IPR000477">
    <property type="entry name" value="RT_dom"/>
</dbReference>
<reference evidence="2" key="2">
    <citation type="submission" date="2025-09" db="UniProtKB">
        <authorList>
            <consortium name="Ensembl"/>
        </authorList>
    </citation>
    <scope>IDENTIFICATION</scope>
</reference>
<dbReference type="Proteomes" id="UP000261660">
    <property type="component" value="Unplaced"/>
</dbReference>
<keyword evidence="3" id="KW-1185">Reference proteome</keyword>
<dbReference type="Pfam" id="PF00078">
    <property type="entry name" value="RVT_1"/>
    <property type="match status" value="1"/>
</dbReference>
<dbReference type="PANTHER" id="PTHR33332">
    <property type="entry name" value="REVERSE TRANSCRIPTASE DOMAIN-CONTAINING PROTEIN"/>
    <property type="match status" value="1"/>
</dbReference>
<dbReference type="InParanoid" id="A0A3Q3G4N3"/>
<sequence>MHDLLSSLCTTSTGHVPSALKTAVISPLLNRLHSVIGLSDSALDWFCYLTERTEHVSHGVKKSRTHLVTCGVPQGSVLGPTLFNIYMPPLGHVISQHGISFHCYADDTQIYLKTNQTPSASLPSSTLTTCLEEIEVWMKNNFPKQKKQEISSFCVCLLF</sequence>
<evidence type="ECO:0000313" key="2">
    <source>
        <dbReference type="Ensembl" id="ENSLBEP00000026569.1"/>
    </source>
</evidence>
<feature type="domain" description="Reverse transcriptase" evidence="1">
    <location>
        <begin position="1"/>
        <end position="158"/>
    </location>
</feature>
<evidence type="ECO:0000313" key="3">
    <source>
        <dbReference type="Proteomes" id="UP000261660"/>
    </source>
</evidence>
<proteinExistence type="predicted"/>
<reference evidence="2" key="1">
    <citation type="submission" date="2025-08" db="UniProtKB">
        <authorList>
            <consortium name="Ensembl"/>
        </authorList>
    </citation>
    <scope>IDENTIFICATION</scope>
</reference>
<organism evidence="2 3">
    <name type="scientific">Labrus bergylta</name>
    <name type="common">ballan wrasse</name>
    <dbReference type="NCBI Taxonomy" id="56723"/>
    <lineage>
        <taxon>Eukaryota</taxon>
        <taxon>Metazoa</taxon>
        <taxon>Chordata</taxon>
        <taxon>Craniata</taxon>
        <taxon>Vertebrata</taxon>
        <taxon>Euteleostomi</taxon>
        <taxon>Actinopterygii</taxon>
        <taxon>Neopterygii</taxon>
        <taxon>Teleostei</taxon>
        <taxon>Neoteleostei</taxon>
        <taxon>Acanthomorphata</taxon>
        <taxon>Eupercaria</taxon>
        <taxon>Labriformes</taxon>
        <taxon>Labridae</taxon>
        <taxon>Labrus</taxon>
    </lineage>
</organism>
<dbReference type="PROSITE" id="PS50878">
    <property type="entry name" value="RT_POL"/>
    <property type="match status" value="1"/>
</dbReference>
<protein>
    <recommendedName>
        <fullName evidence="1">Reverse transcriptase domain-containing protein</fullName>
    </recommendedName>
</protein>
<name>A0A3Q3G4N3_9LABR</name>
<dbReference type="GeneTree" id="ENSGT01150000286909"/>
<accession>A0A3Q3G4N3</accession>